<evidence type="ECO:0000313" key="2">
    <source>
        <dbReference type="Proteomes" id="UP000248553"/>
    </source>
</evidence>
<protein>
    <recommendedName>
        <fullName evidence="3">Secretion system C-terminal sorting domain-containing protein</fullName>
    </recommendedName>
</protein>
<reference evidence="2" key="1">
    <citation type="submission" date="2018-05" db="EMBL/GenBank/DDBJ databases">
        <authorList>
            <person name="Nie L."/>
        </authorList>
    </citation>
    <scope>NUCLEOTIDE SEQUENCE [LARGE SCALE GENOMIC DNA]</scope>
    <source>
        <strain evidence="2">NL</strain>
    </source>
</reference>
<comment type="caution">
    <text evidence="1">The sequence shown here is derived from an EMBL/GenBank/DDBJ whole genome shotgun (WGS) entry which is preliminary data.</text>
</comment>
<accession>A0A328B9I7</accession>
<organism evidence="1 2">
    <name type="scientific">Hymenobacter edaphi</name>
    <dbReference type="NCBI Taxonomy" id="2211146"/>
    <lineage>
        <taxon>Bacteria</taxon>
        <taxon>Pseudomonadati</taxon>
        <taxon>Bacteroidota</taxon>
        <taxon>Cytophagia</taxon>
        <taxon>Cytophagales</taxon>
        <taxon>Hymenobacteraceae</taxon>
        <taxon>Hymenobacter</taxon>
    </lineage>
</organism>
<sequence length="580" mass="59351">MVFSGVGGNANAASVHKFLGAAGSVVFQAGGSLTTQGATLDPTDTPFGTTTGLAVFQSGAGFIQQAGDDPYGPAAFQAGSTYTFSGGTAPGGSNLAGRTYGNLVFATSAALPTYTGTTRLNILNNLQLTAANTATLTLNLTGTSATTGIAVGGNIIVDGGTLQLNPGSDVNLTLNGATIQHIQGDGTFSISPTTVRLAIDNPGGVTLQKPLTFEGLVLTNGLLNTSVSSPLTIAIANQANSASFISGGSATSFVNGPLNITTSATGAKTFTFPIGALRNGTTNVYRPVTLTATQSSTAGSYTAVQTEGRAANLAPGTGIQRVSGLRYFTLSSAGTTFTNGAITLSFGSDDQADNASTLRVAQRVGSAWNNLGGTVTAVPTGTITSTTAFTALTEFVLATSTADLSANPLPVELSSFTAERRGADALLRWTTAQEKNSAYFEVQRSLDGREFRALARVQAQGTSTRASSYSFLDKGAAGPVYYRLHQVDRDGTASDSRIVVLGGTMAFTATAFPNPATDLLRVSTSAPVRAWRVLSPVGPPLLRGTGQPDRVPVSSLNPGVYLLELTTGGNGRHLLRFVRQ</sequence>
<evidence type="ECO:0000313" key="1">
    <source>
        <dbReference type="EMBL" id="RAK63479.1"/>
    </source>
</evidence>
<proteinExistence type="predicted"/>
<dbReference type="Proteomes" id="UP000248553">
    <property type="component" value="Unassembled WGS sequence"/>
</dbReference>
<dbReference type="AlphaFoldDB" id="A0A328B9I7"/>
<gene>
    <name evidence="1" type="ORF">DLM85_20965</name>
</gene>
<evidence type="ECO:0008006" key="3">
    <source>
        <dbReference type="Google" id="ProtNLM"/>
    </source>
</evidence>
<name>A0A328B9I7_9BACT</name>
<keyword evidence="2" id="KW-1185">Reference proteome</keyword>
<dbReference type="EMBL" id="QHKM01000009">
    <property type="protein sequence ID" value="RAK63479.1"/>
    <property type="molecule type" value="Genomic_DNA"/>
</dbReference>